<dbReference type="AlphaFoldDB" id="A0A0F7S4B9"/>
<dbReference type="EMBL" id="CCFA01002310">
    <property type="protein sequence ID" value="CDW97767.1"/>
    <property type="molecule type" value="Genomic_DNA"/>
</dbReference>
<protein>
    <submittedName>
        <fullName evidence="1">Uncharacterized protein</fullName>
    </submittedName>
</protein>
<reference evidence="2" key="1">
    <citation type="submission" date="2014-06" db="EMBL/GenBank/DDBJ databases">
        <authorList>
            <person name="Berkman P.J."/>
        </authorList>
    </citation>
    <scope>NUCLEOTIDE SEQUENCE [LARGE SCALE GENOMIC DNA]</scope>
</reference>
<gene>
    <name evidence="1" type="primary">SSCI39350.1</name>
</gene>
<accession>A0A0F7S4B9</accession>
<organism evidence="1 2">
    <name type="scientific">Sporisorium scitamineum</name>
    <dbReference type="NCBI Taxonomy" id="49012"/>
    <lineage>
        <taxon>Eukaryota</taxon>
        <taxon>Fungi</taxon>
        <taxon>Dikarya</taxon>
        <taxon>Basidiomycota</taxon>
        <taxon>Ustilaginomycotina</taxon>
        <taxon>Ustilaginomycetes</taxon>
        <taxon>Ustilaginales</taxon>
        <taxon>Ustilaginaceae</taxon>
        <taxon>Sporisorium</taxon>
    </lineage>
</organism>
<evidence type="ECO:0000313" key="2">
    <source>
        <dbReference type="Proteomes" id="UP000242770"/>
    </source>
</evidence>
<keyword evidence="2" id="KW-1185">Reference proteome</keyword>
<name>A0A0F7S4B9_9BASI</name>
<evidence type="ECO:0000313" key="1">
    <source>
        <dbReference type="EMBL" id="CDW97767.1"/>
    </source>
</evidence>
<dbReference type="Proteomes" id="UP000242770">
    <property type="component" value="Unassembled WGS sequence"/>
</dbReference>
<sequence>MTCMGMSRFTEEDNRLPSTYLSKPRSAVLDVEGG</sequence>
<proteinExistence type="predicted"/>